<accession>A0A0F6YNC4</accession>
<keyword evidence="2" id="KW-1185">Reference proteome</keyword>
<organism evidence="1 2">
    <name type="scientific">Sandaracinus amylolyticus</name>
    <dbReference type="NCBI Taxonomy" id="927083"/>
    <lineage>
        <taxon>Bacteria</taxon>
        <taxon>Pseudomonadati</taxon>
        <taxon>Myxococcota</taxon>
        <taxon>Polyangia</taxon>
        <taxon>Polyangiales</taxon>
        <taxon>Sandaracinaceae</taxon>
        <taxon>Sandaracinus</taxon>
    </lineage>
</organism>
<dbReference type="KEGG" id="samy:DB32_008394"/>
<protein>
    <submittedName>
        <fullName evidence="1">Uncharacterized protein</fullName>
    </submittedName>
</protein>
<dbReference type="STRING" id="927083.DB32_008394"/>
<sequence length="146" mass="16322">MSDRDAREELNDLLNGAVEVAAEMLEQEGEFEPFALALRKDGEIMHLSPDEEGEDEREPEQVVESLRKTLRESREDYRAVAVVADVTLEDENDQAMTAAIQVAMEHAAEEPVNCYVPYEFKGEALELAELVGEPGERVVFAGDRPN</sequence>
<name>A0A0F6YNC4_9BACT</name>
<proteinExistence type="predicted"/>
<dbReference type="EMBL" id="CP011125">
    <property type="protein sequence ID" value="AKF11245.1"/>
    <property type="molecule type" value="Genomic_DNA"/>
</dbReference>
<dbReference type="OrthoDB" id="673682at2"/>
<evidence type="ECO:0000313" key="1">
    <source>
        <dbReference type="EMBL" id="AKF11245.1"/>
    </source>
</evidence>
<evidence type="ECO:0000313" key="2">
    <source>
        <dbReference type="Proteomes" id="UP000034883"/>
    </source>
</evidence>
<dbReference type="Proteomes" id="UP000034883">
    <property type="component" value="Chromosome"/>
</dbReference>
<reference evidence="1 2" key="1">
    <citation type="submission" date="2015-03" db="EMBL/GenBank/DDBJ databases">
        <title>Genome assembly of Sandaracinus amylolyticus DSM 53668.</title>
        <authorList>
            <person name="Sharma G."/>
            <person name="Subramanian S."/>
        </authorList>
    </citation>
    <scope>NUCLEOTIDE SEQUENCE [LARGE SCALE GENOMIC DNA]</scope>
    <source>
        <strain evidence="1 2">DSM 53668</strain>
    </source>
</reference>
<dbReference type="AlphaFoldDB" id="A0A0F6YNC4"/>
<gene>
    <name evidence="1" type="ORF">DB32_008394</name>
</gene>
<dbReference type="RefSeq" id="WP_053238129.1">
    <property type="nucleotide sequence ID" value="NZ_CP011125.1"/>
</dbReference>